<reference evidence="13 14" key="1">
    <citation type="submission" date="2020-07" db="EMBL/GenBank/DDBJ databases">
        <title>Complete genome and description of Corynebacterium incognita strain Marseille-Q3630 sp. nov.</title>
        <authorList>
            <person name="Boxberger M."/>
        </authorList>
    </citation>
    <scope>NUCLEOTIDE SEQUENCE [LARGE SCALE GENOMIC DNA]</scope>
    <source>
        <strain evidence="13 14">Marseille-Q3630</strain>
    </source>
</reference>
<keyword evidence="9 10" id="KW-0961">Cell wall biogenesis/degradation</keyword>
<comment type="similarity">
    <text evidence="10">Belongs to the glycosyltransferase 28 family. MurG subfamily.</text>
</comment>
<feature type="binding site" evidence="10">
    <location>
        <position position="198"/>
    </location>
    <ligand>
        <name>UDP-N-acetyl-alpha-D-glucosamine</name>
        <dbReference type="ChEBI" id="CHEBI:57705"/>
    </ligand>
</feature>
<dbReference type="InterPro" id="IPR006009">
    <property type="entry name" value="GlcNAc_MurG"/>
</dbReference>
<evidence type="ECO:0000259" key="12">
    <source>
        <dbReference type="Pfam" id="PF04101"/>
    </source>
</evidence>
<proteinExistence type="inferred from homology"/>
<evidence type="ECO:0000259" key="11">
    <source>
        <dbReference type="Pfam" id="PF03033"/>
    </source>
</evidence>
<evidence type="ECO:0000256" key="10">
    <source>
        <dbReference type="HAMAP-Rule" id="MF_00033"/>
    </source>
</evidence>
<dbReference type="Pfam" id="PF04101">
    <property type="entry name" value="Glyco_tran_28_C"/>
    <property type="match status" value="1"/>
</dbReference>
<evidence type="ECO:0000256" key="2">
    <source>
        <dbReference type="ARBA" id="ARBA00022618"/>
    </source>
</evidence>
<evidence type="ECO:0000256" key="1">
    <source>
        <dbReference type="ARBA" id="ARBA00022475"/>
    </source>
</evidence>
<dbReference type="GO" id="GO:0008360">
    <property type="term" value="P:regulation of cell shape"/>
    <property type="evidence" value="ECO:0007669"/>
    <property type="project" value="UniProtKB-KW"/>
</dbReference>
<keyword evidence="7 10" id="KW-0472">Membrane</keyword>
<dbReference type="EMBL" id="CP059404">
    <property type="protein sequence ID" value="QNE89858.1"/>
    <property type="molecule type" value="Genomic_DNA"/>
</dbReference>
<dbReference type="GO" id="GO:0071555">
    <property type="term" value="P:cell wall organization"/>
    <property type="evidence" value="ECO:0007669"/>
    <property type="project" value="UniProtKB-KW"/>
</dbReference>
<evidence type="ECO:0000256" key="5">
    <source>
        <dbReference type="ARBA" id="ARBA00022960"/>
    </source>
</evidence>
<comment type="catalytic activity">
    <reaction evidence="10">
        <text>di-trans,octa-cis-undecaprenyl diphospho-N-acetyl-alpha-D-muramoyl-L-alanyl-D-glutamyl-meso-2,6-diaminopimeloyl-D-alanyl-D-alanine + UDP-N-acetyl-alpha-D-glucosamine = di-trans,octa-cis-undecaprenyl diphospho-[N-acetyl-alpha-D-glucosaminyl-(1-&gt;4)]-N-acetyl-alpha-D-muramoyl-L-alanyl-D-glutamyl-meso-2,6-diaminopimeloyl-D-alanyl-D-alanine + UDP + H(+)</text>
        <dbReference type="Rhea" id="RHEA:31227"/>
        <dbReference type="ChEBI" id="CHEBI:15378"/>
        <dbReference type="ChEBI" id="CHEBI:57705"/>
        <dbReference type="ChEBI" id="CHEBI:58223"/>
        <dbReference type="ChEBI" id="CHEBI:61387"/>
        <dbReference type="ChEBI" id="CHEBI:61388"/>
        <dbReference type="EC" id="2.4.1.227"/>
    </reaction>
</comment>
<dbReference type="NCBIfam" id="TIGR01133">
    <property type="entry name" value="murG"/>
    <property type="match status" value="1"/>
</dbReference>
<dbReference type="PANTHER" id="PTHR21015:SF22">
    <property type="entry name" value="GLYCOSYLTRANSFERASE"/>
    <property type="match status" value="1"/>
</dbReference>
<feature type="binding site" evidence="10">
    <location>
        <position position="164"/>
    </location>
    <ligand>
        <name>UDP-N-acetyl-alpha-D-glucosamine</name>
        <dbReference type="ChEBI" id="CHEBI:57705"/>
    </ligand>
</feature>
<dbReference type="HAMAP" id="MF_00033">
    <property type="entry name" value="MurG"/>
    <property type="match status" value="1"/>
</dbReference>
<dbReference type="CDD" id="cd03785">
    <property type="entry name" value="GT28_MurG"/>
    <property type="match status" value="1"/>
</dbReference>
<comment type="pathway">
    <text evidence="10">Cell wall biogenesis; peptidoglycan biosynthesis.</text>
</comment>
<dbReference type="GO" id="GO:0005886">
    <property type="term" value="C:plasma membrane"/>
    <property type="evidence" value="ECO:0007669"/>
    <property type="project" value="UniProtKB-SubCell"/>
</dbReference>
<feature type="binding site" evidence="10">
    <location>
        <begin position="15"/>
        <end position="17"/>
    </location>
    <ligand>
        <name>UDP-N-acetyl-alpha-D-glucosamine</name>
        <dbReference type="ChEBI" id="CHEBI:57705"/>
    </ligand>
</feature>
<feature type="binding site" evidence="10">
    <location>
        <position position="289"/>
    </location>
    <ligand>
        <name>UDP-N-acetyl-alpha-D-glucosamine</name>
        <dbReference type="ChEBI" id="CHEBI:57705"/>
    </ligand>
</feature>
<evidence type="ECO:0000256" key="3">
    <source>
        <dbReference type="ARBA" id="ARBA00022676"/>
    </source>
</evidence>
<dbReference type="GO" id="GO:0050511">
    <property type="term" value="F:undecaprenyldiphospho-muramoylpentapeptide beta-N-acetylglucosaminyltransferase activity"/>
    <property type="evidence" value="ECO:0007669"/>
    <property type="project" value="UniProtKB-UniRule"/>
</dbReference>
<dbReference type="GO" id="GO:0009252">
    <property type="term" value="P:peptidoglycan biosynthetic process"/>
    <property type="evidence" value="ECO:0007669"/>
    <property type="project" value="UniProtKB-UniRule"/>
</dbReference>
<feature type="binding site" evidence="10">
    <location>
        <position position="128"/>
    </location>
    <ligand>
        <name>UDP-N-acetyl-alpha-D-glucosamine</name>
        <dbReference type="ChEBI" id="CHEBI:57705"/>
    </ligand>
</feature>
<evidence type="ECO:0000313" key="14">
    <source>
        <dbReference type="Proteomes" id="UP000515743"/>
    </source>
</evidence>
<comment type="function">
    <text evidence="10">Cell wall formation. Catalyzes the transfer of a GlcNAc subunit on undecaprenyl-pyrophosphoryl-MurNAc-pentapeptide (lipid intermediate I) to form undecaprenyl-pyrophosphoryl-MurNAc-(pentapeptide)GlcNAc (lipid intermediate II).</text>
</comment>
<evidence type="ECO:0000313" key="13">
    <source>
        <dbReference type="EMBL" id="QNE89858.1"/>
    </source>
</evidence>
<dbReference type="InterPro" id="IPR007235">
    <property type="entry name" value="Glyco_trans_28_C"/>
</dbReference>
<dbReference type="RefSeq" id="WP_185176232.1">
    <property type="nucleotide sequence ID" value="NZ_CP059404.1"/>
</dbReference>
<keyword evidence="3 10" id="KW-0328">Glycosyltransferase</keyword>
<feature type="binding site" evidence="10">
    <location>
        <position position="245"/>
    </location>
    <ligand>
        <name>UDP-N-acetyl-alpha-D-glucosamine</name>
        <dbReference type="ChEBI" id="CHEBI:57705"/>
    </ligand>
</feature>
<feature type="domain" description="Glycosyl transferase family 28 C-terminal" evidence="12">
    <location>
        <begin position="191"/>
        <end position="345"/>
    </location>
</feature>
<evidence type="ECO:0000256" key="9">
    <source>
        <dbReference type="ARBA" id="ARBA00023316"/>
    </source>
</evidence>
<comment type="caution">
    <text evidence="10">Lacks conserved residue(s) required for the propagation of feature annotation.</text>
</comment>
<keyword evidence="2 10" id="KW-0132">Cell division</keyword>
<dbReference type="Gene3D" id="3.40.50.2000">
    <property type="entry name" value="Glycogen Phosphorylase B"/>
    <property type="match status" value="2"/>
</dbReference>
<comment type="subcellular location">
    <subcellularLocation>
        <location evidence="10">Cell membrane</location>
        <topology evidence="10">Peripheral membrane protein</topology>
        <orientation evidence="10">Cytoplasmic side</orientation>
    </subcellularLocation>
</comment>
<name>A0A7G7CQJ2_9CORY</name>
<keyword evidence="14" id="KW-1185">Reference proteome</keyword>
<keyword evidence="5 10" id="KW-0133">Cell shape</keyword>
<dbReference type="PANTHER" id="PTHR21015">
    <property type="entry name" value="UDP-N-ACETYLGLUCOSAMINE--N-ACETYLMURAMYL-(PENTAPEPTIDE) PYROPHOSPHORYL-UNDECAPRENOL N-ACETYLGLUCOSAMINE TRANSFERASE 1"/>
    <property type="match status" value="1"/>
</dbReference>
<evidence type="ECO:0000256" key="8">
    <source>
        <dbReference type="ARBA" id="ARBA00023306"/>
    </source>
</evidence>
<protein>
    <recommendedName>
        <fullName evidence="10">UDP-N-acetylglucosamine--N-acetylmuramyl-(pentapeptide) pyrophosphoryl-undecaprenol N-acetylglucosamine transferase</fullName>
        <ecNumber evidence="10">2.4.1.227</ecNumber>
    </recommendedName>
    <alternativeName>
        <fullName evidence="10">Undecaprenyl-PP-MurNAc-pentapeptide-UDPGlcNAc GlcNAc transferase</fullName>
    </alternativeName>
</protein>
<evidence type="ECO:0000256" key="4">
    <source>
        <dbReference type="ARBA" id="ARBA00022679"/>
    </source>
</evidence>
<gene>
    <name evidence="10 13" type="primary">murG</name>
    <name evidence="13" type="ORF">H0194_02090</name>
</gene>
<keyword evidence="1 10" id="KW-1003">Cell membrane</keyword>
<sequence>MTTSSPSVVIAGGGTAGHIEPALAVGEVLASQHGARITALGTTKGLESDIIPARGVDLRMITPVPIPRKPSPALFAVPWKVLSSVRETREILKDVGADAVFGTGGYVSAPAYLAARSLGLPFYVLETNALAGMANKLGVRLGGVGFNAQKESGMPGDVVGIPVRPGLGHDPDGSARHRAQEQWGLDSERKVILVTGGSQGAQSINKAVSGAVPELVEAGFQILHAYGKKNTKPLEHEHYHGVPYIDDMAAALAVADMIVCRSGAMTVAEVTSAGLPAVYVPLPHGNGEQALNCKQVVEAGAAVMVPDAELNPSRLVEEVLKIIGDGGVAETMAGAAARNGVGEAAAVIAERIIADIRT</sequence>
<dbReference type="InterPro" id="IPR004276">
    <property type="entry name" value="GlycoTrans_28_N"/>
</dbReference>
<evidence type="ECO:0000256" key="6">
    <source>
        <dbReference type="ARBA" id="ARBA00022984"/>
    </source>
</evidence>
<dbReference type="EC" id="2.4.1.227" evidence="10"/>
<dbReference type="KEGG" id="cik:H0194_02090"/>
<dbReference type="SUPFAM" id="SSF53756">
    <property type="entry name" value="UDP-Glycosyltransferase/glycogen phosphorylase"/>
    <property type="match status" value="1"/>
</dbReference>
<evidence type="ECO:0000256" key="7">
    <source>
        <dbReference type="ARBA" id="ARBA00023136"/>
    </source>
</evidence>
<keyword evidence="8 10" id="KW-0131">Cell cycle</keyword>
<dbReference type="GO" id="GO:0051301">
    <property type="term" value="P:cell division"/>
    <property type="evidence" value="ECO:0007669"/>
    <property type="project" value="UniProtKB-KW"/>
</dbReference>
<dbReference type="UniPathway" id="UPA00219"/>
<dbReference type="GO" id="GO:0005975">
    <property type="term" value="P:carbohydrate metabolic process"/>
    <property type="evidence" value="ECO:0007669"/>
    <property type="project" value="InterPro"/>
</dbReference>
<organism evidence="13 14">
    <name type="scientific">Corynebacterium incognita</name>
    <dbReference type="NCBI Taxonomy" id="2754725"/>
    <lineage>
        <taxon>Bacteria</taxon>
        <taxon>Bacillati</taxon>
        <taxon>Actinomycetota</taxon>
        <taxon>Actinomycetes</taxon>
        <taxon>Mycobacteriales</taxon>
        <taxon>Corynebacteriaceae</taxon>
        <taxon>Corynebacterium</taxon>
    </lineage>
</organism>
<dbReference type="AlphaFoldDB" id="A0A7G7CQJ2"/>
<keyword evidence="4 10" id="KW-0808">Transferase</keyword>
<feature type="domain" description="Glycosyltransferase family 28 N-terminal" evidence="11">
    <location>
        <begin position="8"/>
        <end position="140"/>
    </location>
</feature>
<keyword evidence="6 10" id="KW-0573">Peptidoglycan synthesis</keyword>
<accession>A0A7G7CQJ2</accession>
<dbReference type="Pfam" id="PF03033">
    <property type="entry name" value="Glyco_transf_28"/>
    <property type="match status" value="1"/>
</dbReference>
<dbReference type="Proteomes" id="UP000515743">
    <property type="component" value="Chromosome"/>
</dbReference>